<reference evidence="2" key="1">
    <citation type="journal article" date="2020" name="Nature">
        <title>Giant virus diversity and host interactions through global metagenomics.</title>
        <authorList>
            <person name="Schulz F."/>
            <person name="Roux S."/>
            <person name="Paez-Espino D."/>
            <person name="Jungbluth S."/>
            <person name="Walsh D.A."/>
            <person name="Denef V.J."/>
            <person name="McMahon K.D."/>
            <person name="Konstantinidis K.T."/>
            <person name="Eloe-Fadrosh E.A."/>
            <person name="Kyrpides N.C."/>
            <person name="Woyke T."/>
        </authorList>
    </citation>
    <scope>NUCLEOTIDE SEQUENCE</scope>
    <source>
        <strain evidence="2">GVMAG-M-3300023184-161</strain>
    </source>
</reference>
<dbReference type="Gene3D" id="1.10.510.10">
    <property type="entry name" value="Transferase(Phosphotransferase) domain 1"/>
    <property type="match status" value="1"/>
</dbReference>
<evidence type="ECO:0008006" key="3">
    <source>
        <dbReference type="Google" id="ProtNLM"/>
    </source>
</evidence>
<dbReference type="AlphaFoldDB" id="A0A6C0HNJ4"/>
<feature type="region of interest" description="Disordered" evidence="1">
    <location>
        <begin position="1"/>
        <end position="40"/>
    </location>
</feature>
<name>A0A6C0HNJ4_9ZZZZ</name>
<proteinExistence type="predicted"/>
<dbReference type="SUPFAM" id="SSF56112">
    <property type="entry name" value="Protein kinase-like (PK-like)"/>
    <property type="match status" value="1"/>
</dbReference>
<accession>A0A6C0HNJ4</accession>
<organism evidence="2">
    <name type="scientific">viral metagenome</name>
    <dbReference type="NCBI Taxonomy" id="1070528"/>
    <lineage>
        <taxon>unclassified sequences</taxon>
        <taxon>metagenomes</taxon>
        <taxon>organismal metagenomes</taxon>
    </lineage>
</organism>
<evidence type="ECO:0000313" key="2">
    <source>
        <dbReference type="EMBL" id="QHT82268.1"/>
    </source>
</evidence>
<feature type="compositionally biased region" description="Basic residues" evidence="1">
    <location>
        <begin position="8"/>
        <end position="24"/>
    </location>
</feature>
<dbReference type="EMBL" id="MN739997">
    <property type="protein sequence ID" value="QHT82268.1"/>
    <property type="molecule type" value="Genomic_DNA"/>
</dbReference>
<dbReference type="InterPro" id="IPR011009">
    <property type="entry name" value="Kinase-like_dom_sf"/>
</dbReference>
<sequence>MAAIQKIKPIKPMKKQKQTKRVGAKKVLSPSKTKKNRPVSGVRVKCPNSIQCIGFGEEIFSINAFFRHFTDFTLIDGGVDSERIGDVSNNGFMYKLSYLKDGYSSVAILKSTQKINSDNLMYEYNVGLFINSICPYYTCFLETYGLFQYNTMADYNKFKTNKKVSKAELNNSLTSIPLDYSIGCPNSQTISLLVQYVYGTSLTDLIMMNVDNTTFVNYDLWCILFQIYYALSQLGDNFTHYDLHTSNVMIYVPNIGDPITYNYYLANGDITFKSRYIAKIIDYGRSYFNNGQPNGSSSDVYNRTLSIRPCDSNYRFGTIPDGGTQYGMPWGGLSAYNIDTRKRNVSADLRLFYMVGQKLDQNNVSITNASTNSYIKQMIKSVVFDPTGQYGRVCTDEITQSGLANGYIYNVSDALHAIAMYIGLNSQKYEDRYAIKTKEITVEPGKKTVIQ</sequence>
<evidence type="ECO:0000256" key="1">
    <source>
        <dbReference type="SAM" id="MobiDB-lite"/>
    </source>
</evidence>
<protein>
    <recommendedName>
        <fullName evidence="3">Protein kinase domain-containing protein</fullName>
    </recommendedName>
</protein>